<dbReference type="Pfam" id="PF00480">
    <property type="entry name" value="ROK"/>
    <property type="match status" value="1"/>
</dbReference>
<feature type="region of interest" description="Disordered" evidence="2">
    <location>
        <begin position="164"/>
        <end position="183"/>
    </location>
</feature>
<evidence type="ECO:0000313" key="3">
    <source>
        <dbReference type="EMBL" id="PPF66649.1"/>
    </source>
</evidence>
<evidence type="ECO:0008006" key="5">
    <source>
        <dbReference type="Google" id="ProtNLM"/>
    </source>
</evidence>
<feature type="compositionally biased region" description="Basic and acidic residues" evidence="2">
    <location>
        <begin position="168"/>
        <end position="177"/>
    </location>
</feature>
<dbReference type="SUPFAM" id="SSF53067">
    <property type="entry name" value="Actin-like ATPase domain"/>
    <property type="match status" value="1"/>
</dbReference>
<proteinExistence type="inferred from homology"/>
<organism evidence="3 4">
    <name type="scientific">Clavibacter michiganensis</name>
    <dbReference type="NCBI Taxonomy" id="28447"/>
    <lineage>
        <taxon>Bacteria</taxon>
        <taxon>Bacillati</taxon>
        <taxon>Actinomycetota</taxon>
        <taxon>Actinomycetes</taxon>
        <taxon>Micrococcales</taxon>
        <taxon>Microbacteriaceae</taxon>
        <taxon>Clavibacter</taxon>
    </lineage>
</organism>
<evidence type="ECO:0000256" key="2">
    <source>
        <dbReference type="SAM" id="MobiDB-lite"/>
    </source>
</evidence>
<gene>
    <name evidence="3" type="ORF">C5E16_11045</name>
</gene>
<sequence>MTPQLALAVDIGGTKVESALVAADGTVIPGSRHREPTGRALPPAAFLESLGRCIDRSMARAADGDVVGVGIGSAGPVHIAAGRIRPKNLPLLHGLGVRDEVARRVGLRTRLRLDGTCIALAEAWVGANRTATSSMSLVVSTGIGGGIVVDGRILSGRTGNAGHVGQIHVRDPDRTTESDGTLEGIASGPSSVAWARRRGWAGSTGEDLGRSASAGDAVARDAIQRSATAVGTAIADVATLLDIDAFAIGGGFSHVTDWYLGAVRDAARAGAVFDYSRDVAVQATGLDTEGPLIGAAALVHRSSLLGEAPAAEDDLVPVAR</sequence>
<reference evidence="3 4" key="1">
    <citation type="submission" date="2018-02" db="EMBL/GenBank/DDBJ databases">
        <title>Bacteriophage NCPPB3778 and a type I-E CRISPR drive the evolution of the US Biological Select Agent, Rathayibacter toxicus.</title>
        <authorList>
            <person name="Davis E.W.II."/>
            <person name="Tabima J.F."/>
            <person name="Weisberg A.J."/>
            <person name="Lopes L.D."/>
            <person name="Wiseman M.S."/>
            <person name="Wiseman M.S."/>
            <person name="Pupko T."/>
            <person name="Belcher M.S."/>
            <person name="Sechler A.J."/>
            <person name="Tancos M.A."/>
            <person name="Schroeder B.K."/>
            <person name="Murray T.D."/>
            <person name="Luster D.G."/>
            <person name="Schneider W.L."/>
            <person name="Rogers E."/>
            <person name="Andreote F.D."/>
            <person name="Grunwald N.J."/>
            <person name="Putnam M.L."/>
            <person name="Chang J.H."/>
        </authorList>
    </citation>
    <scope>NUCLEOTIDE SEQUENCE [LARGE SCALE GENOMIC DNA]</scope>
    <source>
        <strain evidence="3 4">AY1B3</strain>
    </source>
</reference>
<comment type="similarity">
    <text evidence="1">Belongs to the ROK (NagC/XylR) family.</text>
</comment>
<dbReference type="PANTHER" id="PTHR18964:SF169">
    <property type="entry name" value="N-ACETYLMANNOSAMINE KINASE"/>
    <property type="match status" value="1"/>
</dbReference>
<dbReference type="RefSeq" id="WP_104290694.1">
    <property type="nucleotide sequence ID" value="NZ_PSXY01000018.1"/>
</dbReference>
<dbReference type="EMBL" id="PSXY01000018">
    <property type="protein sequence ID" value="PPF66649.1"/>
    <property type="molecule type" value="Genomic_DNA"/>
</dbReference>
<evidence type="ECO:0000313" key="4">
    <source>
        <dbReference type="Proteomes" id="UP000239241"/>
    </source>
</evidence>
<dbReference type="InterPro" id="IPR043129">
    <property type="entry name" value="ATPase_NBD"/>
</dbReference>
<accession>A0A2S5VSI5</accession>
<dbReference type="AlphaFoldDB" id="A0A2S5VSI5"/>
<dbReference type="Gene3D" id="3.30.420.40">
    <property type="match status" value="2"/>
</dbReference>
<dbReference type="Proteomes" id="UP000239241">
    <property type="component" value="Unassembled WGS sequence"/>
</dbReference>
<protein>
    <recommendedName>
        <fullName evidence="5">ROK family protein</fullName>
    </recommendedName>
</protein>
<dbReference type="PANTHER" id="PTHR18964">
    <property type="entry name" value="ROK (REPRESSOR, ORF, KINASE) FAMILY"/>
    <property type="match status" value="1"/>
</dbReference>
<evidence type="ECO:0000256" key="1">
    <source>
        <dbReference type="ARBA" id="ARBA00006479"/>
    </source>
</evidence>
<name>A0A2S5VSI5_9MICO</name>
<dbReference type="InterPro" id="IPR000600">
    <property type="entry name" value="ROK"/>
</dbReference>
<comment type="caution">
    <text evidence="3">The sequence shown here is derived from an EMBL/GenBank/DDBJ whole genome shotgun (WGS) entry which is preliminary data.</text>
</comment>